<organism evidence="2 3">
    <name type="scientific">Chryseobacterium gambrini</name>
    <dbReference type="NCBI Taxonomy" id="373672"/>
    <lineage>
        <taxon>Bacteria</taxon>
        <taxon>Pseudomonadati</taxon>
        <taxon>Bacteroidota</taxon>
        <taxon>Flavobacteriia</taxon>
        <taxon>Flavobacteriales</taxon>
        <taxon>Weeksellaceae</taxon>
        <taxon>Chryseobacterium group</taxon>
        <taxon>Chryseobacterium</taxon>
    </lineage>
</organism>
<gene>
    <name evidence="2" type="ORF">SAMN05421785_102192</name>
</gene>
<protein>
    <submittedName>
        <fullName evidence="2">Uncharacterized protein</fullName>
    </submittedName>
</protein>
<dbReference type="STRING" id="373672.SAMN05421785_102192"/>
<accession>A0A1N7LF19</accession>
<dbReference type="RefSeq" id="WP_027380881.1">
    <property type="nucleotide sequence ID" value="NZ_FTOV01000002.1"/>
</dbReference>
<keyword evidence="1" id="KW-0175">Coiled coil</keyword>
<reference evidence="2 3" key="1">
    <citation type="submission" date="2017-01" db="EMBL/GenBank/DDBJ databases">
        <authorList>
            <person name="Mah S.A."/>
            <person name="Swanson W.J."/>
            <person name="Moy G.W."/>
            <person name="Vacquier V.D."/>
        </authorList>
    </citation>
    <scope>NUCLEOTIDE SEQUENCE [LARGE SCALE GENOMIC DNA]</scope>
    <source>
        <strain evidence="2 3">DSM 18014</strain>
    </source>
</reference>
<evidence type="ECO:0000313" key="2">
    <source>
        <dbReference type="EMBL" id="SIS72419.1"/>
    </source>
</evidence>
<dbReference type="EMBL" id="FTOV01000002">
    <property type="protein sequence ID" value="SIS72419.1"/>
    <property type="molecule type" value="Genomic_DNA"/>
</dbReference>
<dbReference type="Proteomes" id="UP000185781">
    <property type="component" value="Unassembled WGS sequence"/>
</dbReference>
<evidence type="ECO:0000313" key="3">
    <source>
        <dbReference type="Proteomes" id="UP000185781"/>
    </source>
</evidence>
<evidence type="ECO:0000256" key="1">
    <source>
        <dbReference type="SAM" id="Coils"/>
    </source>
</evidence>
<sequence length="69" mass="7998">MKPENKKLMDLQKVLKSKVKRAKEKKKDLEVLIDGGTATSRHKQEYVEVKAQIEAWEDIIDLIEGMTDE</sequence>
<name>A0A1N7LF19_9FLAO</name>
<proteinExistence type="predicted"/>
<dbReference type="OrthoDB" id="9902778at2"/>
<feature type="coiled-coil region" evidence="1">
    <location>
        <begin position="5"/>
        <end position="32"/>
    </location>
</feature>
<dbReference type="AlphaFoldDB" id="A0A1N7LF19"/>